<evidence type="ECO:0000313" key="1">
    <source>
        <dbReference type="EMBL" id="NML93175.1"/>
    </source>
</evidence>
<name>A0A7Y0BMX8_9SPHN</name>
<dbReference type="SUPFAM" id="SSF52540">
    <property type="entry name" value="P-loop containing nucleoside triphosphate hydrolases"/>
    <property type="match status" value="1"/>
</dbReference>
<reference evidence="1 2" key="1">
    <citation type="submission" date="2020-04" db="EMBL/GenBank/DDBJ databases">
        <title>Novosphingobium sp. TW-4 isolated from soil.</title>
        <authorList>
            <person name="Dahal R.H."/>
            <person name="Chaudhary D.K."/>
        </authorList>
    </citation>
    <scope>NUCLEOTIDE SEQUENCE [LARGE SCALE GENOMIC DNA]</scope>
    <source>
        <strain evidence="1 2">TW-4</strain>
    </source>
</reference>
<protein>
    <submittedName>
        <fullName evidence="1">Kinase</fullName>
    </submittedName>
</protein>
<gene>
    <name evidence="1" type="ORF">HHL27_05765</name>
</gene>
<accession>A0A7Y0BMX8</accession>
<sequence length="284" mass="30782">MTGPLSALDIVDAELAKLLPSHEGRLLVIGLSGAQGSGKSTLATALAARLDARGCATAILSLDDLYRTKAERRILAETVHPLLATRGVPGTHDIKLGLDVIAALQGGEAAALPRFDKGADDRLPETQWPRASRDTRALILEGWCLGARPQGAAGLSRPINRLEAEEDPDGRWRGHADAALAGDYATLFARIDFLVMLRAPGFDIVARWRGEQEEPLRQAGRGMDSVALARFIAHYERITRALLDDLPDRADLVIDLDEDRSVLDVRRNACARAFEEERLPPPPG</sequence>
<comment type="caution">
    <text evidence="1">The sequence shown here is derived from an EMBL/GenBank/DDBJ whole genome shotgun (WGS) entry which is preliminary data.</text>
</comment>
<dbReference type="GO" id="GO:0016301">
    <property type="term" value="F:kinase activity"/>
    <property type="evidence" value="ECO:0007669"/>
    <property type="project" value="UniProtKB-KW"/>
</dbReference>
<dbReference type="Gene3D" id="3.40.50.300">
    <property type="entry name" value="P-loop containing nucleotide triphosphate hydrolases"/>
    <property type="match status" value="1"/>
</dbReference>
<dbReference type="InterPro" id="IPR027417">
    <property type="entry name" value="P-loop_NTPase"/>
</dbReference>
<dbReference type="Proteomes" id="UP000583556">
    <property type="component" value="Unassembled WGS sequence"/>
</dbReference>
<evidence type="ECO:0000313" key="2">
    <source>
        <dbReference type="Proteomes" id="UP000583556"/>
    </source>
</evidence>
<dbReference type="EMBL" id="JABBGM010000002">
    <property type="protein sequence ID" value="NML93175.1"/>
    <property type="molecule type" value="Genomic_DNA"/>
</dbReference>
<keyword evidence="2" id="KW-1185">Reference proteome</keyword>
<keyword evidence="1" id="KW-0418">Kinase</keyword>
<proteinExistence type="predicted"/>
<dbReference type="AlphaFoldDB" id="A0A7Y0BMX8"/>
<dbReference type="Pfam" id="PF03308">
    <property type="entry name" value="MeaB"/>
    <property type="match status" value="1"/>
</dbReference>
<organism evidence="1 2">
    <name type="scientific">Novosphingobium olei</name>
    <dbReference type="NCBI Taxonomy" id="2728851"/>
    <lineage>
        <taxon>Bacteria</taxon>
        <taxon>Pseudomonadati</taxon>
        <taxon>Pseudomonadota</taxon>
        <taxon>Alphaproteobacteria</taxon>
        <taxon>Sphingomonadales</taxon>
        <taxon>Sphingomonadaceae</taxon>
        <taxon>Novosphingobium</taxon>
    </lineage>
</organism>
<keyword evidence="1" id="KW-0808">Transferase</keyword>
<dbReference type="RefSeq" id="WP_169492427.1">
    <property type="nucleotide sequence ID" value="NZ_JABBGM010000002.1"/>
</dbReference>